<sequence>MPTHNTGLRPVCLDCAKLIGLVVGKSHTIQGQYTRCSICDWESSDTIMIDSEVVILSLQKFKSKQNPQKTS</sequence>
<accession>A0A4V6IL62</accession>
<evidence type="ECO:0000313" key="2">
    <source>
        <dbReference type="Proteomes" id="UP000507962"/>
    </source>
</evidence>
<organism evidence="1 2">
    <name type="scientific">Desulfoluna butyratoxydans</name>
    <dbReference type="NCBI Taxonomy" id="231438"/>
    <lineage>
        <taxon>Bacteria</taxon>
        <taxon>Pseudomonadati</taxon>
        <taxon>Thermodesulfobacteriota</taxon>
        <taxon>Desulfobacteria</taxon>
        <taxon>Desulfobacterales</taxon>
        <taxon>Desulfolunaceae</taxon>
        <taxon>Desulfoluna</taxon>
    </lineage>
</organism>
<dbReference type="AlphaFoldDB" id="A0A4V6IL62"/>
<protein>
    <submittedName>
        <fullName evidence="1">Uncharacterized protein</fullName>
    </submittedName>
</protein>
<dbReference type="EMBL" id="CAADHO010000002">
    <property type="protein sequence ID" value="VFQ43868.1"/>
    <property type="molecule type" value="Genomic_DNA"/>
</dbReference>
<name>A0A4V6IL62_9BACT</name>
<keyword evidence="2" id="KW-1185">Reference proteome</keyword>
<dbReference type="Proteomes" id="UP000507962">
    <property type="component" value="Unassembled WGS sequence"/>
</dbReference>
<evidence type="ECO:0000313" key="1">
    <source>
        <dbReference type="EMBL" id="VFQ43868.1"/>
    </source>
</evidence>
<reference evidence="1 2" key="1">
    <citation type="submission" date="2019-03" db="EMBL/GenBank/DDBJ databases">
        <authorList>
            <person name="Nijsse B."/>
        </authorList>
    </citation>
    <scope>NUCLEOTIDE SEQUENCE [LARGE SCALE GENOMIC DNA]</scope>
    <source>
        <strain evidence="1">Desulfoluna butyratoxydans MSL71</strain>
    </source>
</reference>
<proteinExistence type="predicted"/>
<gene>
    <name evidence="1" type="ORF">MSL71_15100</name>
</gene>